<protein>
    <submittedName>
        <fullName evidence="1">Uncharacterized protein</fullName>
    </submittedName>
</protein>
<evidence type="ECO:0000313" key="2">
    <source>
        <dbReference type="Proteomes" id="UP000824120"/>
    </source>
</evidence>
<organism evidence="1 2">
    <name type="scientific">Solanum commersonii</name>
    <name type="common">Commerson's wild potato</name>
    <name type="synonym">Commerson's nightshade</name>
    <dbReference type="NCBI Taxonomy" id="4109"/>
    <lineage>
        <taxon>Eukaryota</taxon>
        <taxon>Viridiplantae</taxon>
        <taxon>Streptophyta</taxon>
        <taxon>Embryophyta</taxon>
        <taxon>Tracheophyta</taxon>
        <taxon>Spermatophyta</taxon>
        <taxon>Magnoliopsida</taxon>
        <taxon>eudicotyledons</taxon>
        <taxon>Gunneridae</taxon>
        <taxon>Pentapetalae</taxon>
        <taxon>asterids</taxon>
        <taxon>lamiids</taxon>
        <taxon>Solanales</taxon>
        <taxon>Solanaceae</taxon>
        <taxon>Solanoideae</taxon>
        <taxon>Solaneae</taxon>
        <taxon>Solanum</taxon>
    </lineage>
</organism>
<accession>A0A9J5YG91</accession>
<dbReference type="Proteomes" id="UP000824120">
    <property type="component" value="Chromosome 6"/>
</dbReference>
<name>A0A9J5YG91_SOLCO</name>
<sequence>MKDTQRWPVARRPSISTIGLIYFQLLNITKTVRWKCMMFQNDANPKAKLPRGYTFMGGC</sequence>
<proteinExistence type="predicted"/>
<dbReference type="AlphaFoldDB" id="A0A9J5YG91"/>
<reference evidence="1 2" key="1">
    <citation type="submission" date="2020-09" db="EMBL/GenBank/DDBJ databases">
        <title>De no assembly of potato wild relative species, Solanum commersonii.</title>
        <authorList>
            <person name="Cho K."/>
        </authorList>
    </citation>
    <scope>NUCLEOTIDE SEQUENCE [LARGE SCALE GENOMIC DNA]</scope>
    <source>
        <strain evidence="1">LZ3.2</strain>
        <tissue evidence="1">Leaf</tissue>
    </source>
</reference>
<gene>
    <name evidence="1" type="ORF">H5410_031117</name>
</gene>
<keyword evidence="2" id="KW-1185">Reference proteome</keyword>
<evidence type="ECO:0000313" key="1">
    <source>
        <dbReference type="EMBL" id="KAG5599747.1"/>
    </source>
</evidence>
<comment type="caution">
    <text evidence="1">The sequence shown here is derived from an EMBL/GenBank/DDBJ whole genome shotgun (WGS) entry which is preliminary data.</text>
</comment>
<dbReference type="EMBL" id="JACXVP010000006">
    <property type="protein sequence ID" value="KAG5599747.1"/>
    <property type="molecule type" value="Genomic_DNA"/>
</dbReference>